<dbReference type="InterPro" id="IPR002156">
    <property type="entry name" value="RNaseH_domain"/>
</dbReference>
<dbReference type="InterPro" id="IPR012337">
    <property type="entry name" value="RNaseH-like_sf"/>
</dbReference>
<dbReference type="SUPFAM" id="SSF53098">
    <property type="entry name" value="Ribonuclease H-like"/>
    <property type="match status" value="1"/>
</dbReference>
<proteinExistence type="predicted"/>
<dbReference type="InterPro" id="IPR044730">
    <property type="entry name" value="RNase_H-like_dom_plant"/>
</dbReference>
<dbReference type="AlphaFoldDB" id="A0A9W7M3V6"/>
<evidence type="ECO:0000313" key="3">
    <source>
        <dbReference type="Proteomes" id="UP001165190"/>
    </source>
</evidence>
<dbReference type="CDD" id="cd06222">
    <property type="entry name" value="RNase_H_like"/>
    <property type="match status" value="1"/>
</dbReference>
<comment type="caution">
    <text evidence="2">The sequence shown here is derived from an EMBL/GenBank/DDBJ whole genome shotgun (WGS) entry which is preliminary data.</text>
</comment>
<gene>
    <name evidence="2" type="ORF">HRI_002356100</name>
</gene>
<dbReference type="Pfam" id="PF13456">
    <property type="entry name" value="RVT_3"/>
    <property type="match status" value="1"/>
</dbReference>
<dbReference type="Gene3D" id="3.30.420.10">
    <property type="entry name" value="Ribonuclease H-like superfamily/Ribonuclease H"/>
    <property type="match status" value="1"/>
</dbReference>
<accession>A0A9W7M3V6</accession>
<organism evidence="2 3">
    <name type="scientific">Hibiscus trionum</name>
    <name type="common">Flower of an hour</name>
    <dbReference type="NCBI Taxonomy" id="183268"/>
    <lineage>
        <taxon>Eukaryota</taxon>
        <taxon>Viridiplantae</taxon>
        <taxon>Streptophyta</taxon>
        <taxon>Embryophyta</taxon>
        <taxon>Tracheophyta</taxon>
        <taxon>Spermatophyta</taxon>
        <taxon>Magnoliopsida</taxon>
        <taxon>eudicotyledons</taxon>
        <taxon>Gunneridae</taxon>
        <taxon>Pentapetalae</taxon>
        <taxon>rosids</taxon>
        <taxon>malvids</taxon>
        <taxon>Malvales</taxon>
        <taxon>Malvaceae</taxon>
        <taxon>Malvoideae</taxon>
        <taxon>Hibiscus</taxon>
    </lineage>
</organism>
<protein>
    <recommendedName>
        <fullName evidence="1">RNase H type-1 domain-containing protein</fullName>
    </recommendedName>
</protein>
<dbReference type="PROSITE" id="PS50879">
    <property type="entry name" value="RNASE_H_1"/>
    <property type="match status" value="1"/>
</dbReference>
<dbReference type="PANTHER" id="PTHR36617:SF15">
    <property type="entry name" value="REVERSE TRANSCRIPTASE ZINC-BINDING DOMAIN-CONTAINING PROTEIN"/>
    <property type="match status" value="1"/>
</dbReference>
<reference evidence="2" key="1">
    <citation type="submission" date="2023-05" db="EMBL/GenBank/DDBJ databases">
        <title>Genome and transcriptome analyses reveal genes involved in the formation of fine ridges on petal epidermal cells in Hibiscus trionum.</title>
        <authorList>
            <person name="Koshimizu S."/>
            <person name="Masuda S."/>
            <person name="Ishii T."/>
            <person name="Shirasu K."/>
            <person name="Hoshino A."/>
            <person name="Arita M."/>
        </authorList>
    </citation>
    <scope>NUCLEOTIDE SEQUENCE</scope>
    <source>
        <strain evidence="2">Hamamatsu line</strain>
    </source>
</reference>
<dbReference type="EMBL" id="BSYR01000021">
    <property type="protein sequence ID" value="GMI86868.1"/>
    <property type="molecule type" value="Genomic_DNA"/>
</dbReference>
<evidence type="ECO:0000259" key="1">
    <source>
        <dbReference type="PROSITE" id="PS50879"/>
    </source>
</evidence>
<name>A0A9W7M3V6_HIBTR</name>
<dbReference type="InterPro" id="IPR036397">
    <property type="entry name" value="RNaseH_sf"/>
</dbReference>
<feature type="domain" description="RNase H type-1" evidence="1">
    <location>
        <begin position="325"/>
        <end position="457"/>
    </location>
</feature>
<dbReference type="PANTHER" id="PTHR36617">
    <property type="entry name" value="PROTEIN, PUTATIVE-RELATED"/>
    <property type="match status" value="1"/>
</dbReference>
<dbReference type="OrthoDB" id="1628043at2759"/>
<dbReference type="GO" id="GO:0004523">
    <property type="term" value="F:RNA-DNA hybrid ribonuclease activity"/>
    <property type="evidence" value="ECO:0007669"/>
    <property type="project" value="InterPro"/>
</dbReference>
<evidence type="ECO:0000313" key="2">
    <source>
        <dbReference type="EMBL" id="GMI86868.1"/>
    </source>
</evidence>
<keyword evidence="3" id="KW-1185">Reference proteome</keyword>
<dbReference type="Pfam" id="PF13966">
    <property type="entry name" value="zf-RVT"/>
    <property type="match status" value="1"/>
</dbReference>
<dbReference type="GO" id="GO:0003676">
    <property type="term" value="F:nucleic acid binding"/>
    <property type="evidence" value="ECO:0007669"/>
    <property type="project" value="InterPro"/>
</dbReference>
<sequence>MNSIYIKDSPSSLLEAYYFLHVGDGKSILFWSDKWVGDSPLKIKFPRIYALATNKTGKIEDFGTKQGSSWSWNIPLRRAPFDWELEQWNACMDCLNAFKQENFDRDCFTWKATGDGIYTARSCYKILNQQPESIFPWVKVVWSGLAPPRVEFFLWQATLNKIPVRALLIHKGMSHDFDTKCPFCLSSAETTSHLFLHCKFTWSLWIYLFSFWKIHVVMPADITALLFIWTELLPWASSNVLWPYLPPAVIWTIWLMRNETVFQKKPPDLCNLKFLARFRLVSWFKANNPDCKLSFDDIMADPSRVCSPCTRTKIKTGVCKWQPPPMGFLKLNVDGAVSRDGKSGGIGGLLRNYQGSKFLVFSESINPGTVVLGELMAIKVGISRLSSVEETKKNRIIIESDSALAIAWINSTSQCPSLYKVIVDEIKEQGSLSNYIFRFAPRICNIEADSLAKEGIG</sequence>
<dbReference type="Proteomes" id="UP001165190">
    <property type="component" value="Unassembled WGS sequence"/>
</dbReference>
<dbReference type="InterPro" id="IPR026960">
    <property type="entry name" value="RVT-Znf"/>
</dbReference>